<dbReference type="FunFam" id="3.30.200.20:FF:000046">
    <property type="entry name" value="Mitogen-activated protein kinase"/>
    <property type="match status" value="1"/>
</dbReference>
<comment type="caution">
    <text evidence="12">The sequence shown here is derived from an EMBL/GenBank/DDBJ whole genome shotgun (WGS) entry which is preliminary data.</text>
</comment>
<dbReference type="EC" id="2.7.11.24" evidence="2"/>
<keyword evidence="4" id="KW-0597">Phosphoprotein</keyword>
<protein>
    <recommendedName>
        <fullName evidence="2">mitogen-activated protein kinase</fullName>
        <ecNumber evidence="2">2.7.11.24</ecNumber>
    </recommendedName>
</protein>
<keyword evidence="13" id="KW-1185">Reference proteome</keyword>
<keyword evidence="5" id="KW-0808">Transferase</keyword>
<organism evidence="12 13">
    <name type="scientific">Gossypium stocksii</name>
    <dbReference type="NCBI Taxonomy" id="47602"/>
    <lineage>
        <taxon>Eukaryota</taxon>
        <taxon>Viridiplantae</taxon>
        <taxon>Streptophyta</taxon>
        <taxon>Embryophyta</taxon>
        <taxon>Tracheophyta</taxon>
        <taxon>Spermatophyta</taxon>
        <taxon>Magnoliopsida</taxon>
        <taxon>eudicotyledons</taxon>
        <taxon>Gunneridae</taxon>
        <taxon>Pentapetalae</taxon>
        <taxon>rosids</taxon>
        <taxon>malvids</taxon>
        <taxon>Malvales</taxon>
        <taxon>Malvaceae</taxon>
        <taxon>Malvoideae</taxon>
        <taxon>Gossypium</taxon>
    </lineage>
</organism>
<comment type="similarity">
    <text evidence="1">Belongs to the protein kinase superfamily. CMGC Ser/Thr protein kinase family. MAP kinase subfamily.</text>
</comment>
<keyword evidence="3" id="KW-0723">Serine/threonine-protein kinase</keyword>
<proteinExistence type="inferred from homology"/>
<evidence type="ECO:0000256" key="7">
    <source>
        <dbReference type="ARBA" id="ARBA00022777"/>
    </source>
</evidence>
<dbReference type="GO" id="GO:0005524">
    <property type="term" value="F:ATP binding"/>
    <property type="evidence" value="ECO:0007669"/>
    <property type="project" value="UniProtKB-UniRule"/>
</dbReference>
<dbReference type="OrthoDB" id="998038at2759"/>
<comment type="catalytic activity">
    <reaction evidence="10">
        <text>L-seryl-[protein] + ATP = O-phospho-L-seryl-[protein] + ADP + H(+)</text>
        <dbReference type="Rhea" id="RHEA:17989"/>
        <dbReference type="Rhea" id="RHEA-COMP:9863"/>
        <dbReference type="Rhea" id="RHEA-COMP:11604"/>
        <dbReference type="ChEBI" id="CHEBI:15378"/>
        <dbReference type="ChEBI" id="CHEBI:29999"/>
        <dbReference type="ChEBI" id="CHEBI:30616"/>
        <dbReference type="ChEBI" id="CHEBI:83421"/>
        <dbReference type="ChEBI" id="CHEBI:456216"/>
        <dbReference type="EC" id="2.7.11.24"/>
    </reaction>
</comment>
<sequence length="113" mass="12684">MGYDIYGNIFEVTAKYKPPIEPIGMGGYGIICMVNSSSGSVLNSETNEEVALKQVANAFDNLNYAKRILREIKMLLQMDHENVWINTHQHSPSRSSPSIIFFLSSTTKGLLWN</sequence>
<evidence type="ECO:0000256" key="11">
    <source>
        <dbReference type="PROSITE-ProRule" id="PRU10141"/>
    </source>
</evidence>
<dbReference type="InterPro" id="IPR017441">
    <property type="entry name" value="Protein_kinase_ATP_BS"/>
</dbReference>
<evidence type="ECO:0000256" key="8">
    <source>
        <dbReference type="ARBA" id="ARBA00022840"/>
    </source>
</evidence>
<dbReference type="PROSITE" id="PS00107">
    <property type="entry name" value="PROTEIN_KINASE_ATP"/>
    <property type="match status" value="1"/>
</dbReference>
<evidence type="ECO:0000256" key="6">
    <source>
        <dbReference type="ARBA" id="ARBA00022741"/>
    </source>
</evidence>
<dbReference type="InterPro" id="IPR011009">
    <property type="entry name" value="Kinase-like_dom_sf"/>
</dbReference>
<keyword evidence="8 11" id="KW-0067">ATP-binding</keyword>
<feature type="binding site" evidence="11">
    <location>
        <position position="53"/>
    </location>
    <ligand>
        <name>ATP</name>
        <dbReference type="ChEBI" id="CHEBI:30616"/>
    </ligand>
</feature>
<reference evidence="12 13" key="1">
    <citation type="journal article" date="2021" name="Plant Biotechnol. J.">
        <title>Multi-omics assisted identification of the key and species-specific regulatory components of drought-tolerant mechanisms in Gossypium stocksii.</title>
        <authorList>
            <person name="Yu D."/>
            <person name="Ke L."/>
            <person name="Zhang D."/>
            <person name="Wu Y."/>
            <person name="Sun Y."/>
            <person name="Mei J."/>
            <person name="Sun J."/>
            <person name="Sun Y."/>
        </authorList>
    </citation>
    <scope>NUCLEOTIDE SEQUENCE [LARGE SCALE GENOMIC DNA]</scope>
    <source>
        <strain evidence="13">cv. E1</strain>
        <tissue evidence="12">Leaf</tissue>
    </source>
</reference>
<accession>A0A9D3VTT6</accession>
<comment type="catalytic activity">
    <reaction evidence="9">
        <text>L-threonyl-[protein] + ATP = O-phospho-L-threonyl-[protein] + ADP + H(+)</text>
        <dbReference type="Rhea" id="RHEA:46608"/>
        <dbReference type="Rhea" id="RHEA-COMP:11060"/>
        <dbReference type="Rhea" id="RHEA-COMP:11605"/>
        <dbReference type="ChEBI" id="CHEBI:15378"/>
        <dbReference type="ChEBI" id="CHEBI:30013"/>
        <dbReference type="ChEBI" id="CHEBI:30616"/>
        <dbReference type="ChEBI" id="CHEBI:61977"/>
        <dbReference type="ChEBI" id="CHEBI:456216"/>
        <dbReference type="EC" id="2.7.11.24"/>
    </reaction>
</comment>
<dbReference type="EMBL" id="JAIQCV010000005">
    <property type="protein sequence ID" value="KAH1095999.1"/>
    <property type="molecule type" value="Genomic_DNA"/>
</dbReference>
<gene>
    <name evidence="12" type="ORF">J1N35_012920</name>
</gene>
<keyword evidence="7" id="KW-0418">Kinase</keyword>
<evidence type="ECO:0000256" key="4">
    <source>
        <dbReference type="ARBA" id="ARBA00022553"/>
    </source>
</evidence>
<evidence type="ECO:0000256" key="5">
    <source>
        <dbReference type="ARBA" id="ARBA00022679"/>
    </source>
</evidence>
<dbReference type="Gene3D" id="3.30.200.20">
    <property type="entry name" value="Phosphorylase Kinase, domain 1"/>
    <property type="match status" value="1"/>
</dbReference>
<dbReference type="AlphaFoldDB" id="A0A9D3VTT6"/>
<dbReference type="GO" id="GO:0004707">
    <property type="term" value="F:MAP kinase activity"/>
    <property type="evidence" value="ECO:0007669"/>
    <property type="project" value="UniProtKB-EC"/>
</dbReference>
<evidence type="ECO:0000256" key="2">
    <source>
        <dbReference type="ARBA" id="ARBA00012411"/>
    </source>
</evidence>
<name>A0A9D3VTT6_9ROSI</name>
<evidence type="ECO:0000313" key="12">
    <source>
        <dbReference type="EMBL" id="KAH1095999.1"/>
    </source>
</evidence>
<evidence type="ECO:0000256" key="3">
    <source>
        <dbReference type="ARBA" id="ARBA00022527"/>
    </source>
</evidence>
<evidence type="ECO:0000313" key="13">
    <source>
        <dbReference type="Proteomes" id="UP000828251"/>
    </source>
</evidence>
<keyword evidence="6 11" id="KW-0547">Nucleotide-binding</keyword>
<evidence type="ECO:0000256" key="10">
    <source>
        <dbReference type="ARBA" id="ARBA00048312"/>
    </source>
</evidence>
<dbReference type="SUPFAM" id="SSF56112">
    <property type="entry name" value="Protein kinase-like (PK-like)"/>
    <property type="match status" value="1"/>
</dbReference>
<evidence type="ECO:0000256" key="9">
    <source>
        <dbReference type="ARBA" id="ARBA00047592"/>
    </source>
</evidence>
<evidence type="ECO:0000256" key="1">
    <source>
        <dbReference type="ARBA" id="ARBA00008832"/>
    </source>
</evidence>
<dbReference type="Proteomes" id="UP000828251">
    <property type="component" value="Unassembled WGS sequence"/>
</dbReference>